<dbReference type="InterPro" id="IPR057727">
    <property type="entry name" value="WCX_dom"/>
</dbReference>
<evidence type="ECO:0000313" key="4">
    <source>
        <dbReference type="Proteomes" id="UP000740605"/>
    </source>
</evidence>
<organism evidence="3 4">
    <name type="scientific">Microbacterium flavum</name>
    <dbReference type="NCBI Taxonomy" id="415216"/>
    <lineage>
        <taxon>Bacteria</taxon>
        <taxon>Bacillati</taxon>
        <taxon>Actinomycetota</taxon>
        <taxon>Actinomycetes</taxon>
        <taxon>Micrococcales</taxon>
        <taxon>Microbacteriaceae</taxon>
        <taxon>Microbacterium</taxon>
    </lineage>
</organism>
<dbReference type="RefSeq" id="WP_215485745.1">
    <property type="nucleotide sequence ID" value="NZ_BAAAPJ010000001.1"/>
</dbReference>
<accession>A0ABS5XPM6</accession>
<reference evidence="3 4" key="1">
    <citation type="submission" date="2021-03" db="EMBL/GenBank/DDBJ databases">
        <title>Microbacterium pauli sp. nov., isolated from microfiltered milk.</title>
        <authorList>
            <person name="Bellassi P."/>
            <person name="Fontana A."/>
            <person name="Callegari M.L."/>
            <person name="Lorenzo M."/>
            <person name="Cappa F."/>
        </authorList>
    </citation>
    <scope>NUCLEOTIDE SEQUENCE [LARGE SCALE GENOMIC DNA]</scope>
    <source>
        <strain evidence="3 4">DSM 18909</strain>
    </source>
</reference>
<name>A0ABS5XPM6_9MICO</name>
<feature type="domain" description="WYL" evidence="1">
    <location>
        <begin position="2"/>
        <end position="67"/>
    </location>
</feature>
<protein>
    <submittedName>
        <fullName evidence="3">WYL domain-containing protein</fullName>
    </submittedName>
</protein>
<dbReference type="Pfam" id="PF13280">
    <property type="entry name" value="WYL"/>
    <property type="match status" value="1"/>
</dbReference>
<dbReference type="InterPro" id="IPR051534">
    <property type="entry name" value="CBASS_pafABC_assoc_protein"/>
</dbReference>
<dbReference type="PANTHER" id="PTHR34580:SF3">
    <property type="entry name" value="PROTEIN PAFB"/>
    <property type="match status" value="1"/>
</dbReference>
<evidence type="ECO:0000259" key="2">
    <source>
        <dbReference type="Pfam" id="PF25583"/>
    </source>
</evidence>
<evidence type="ECO:0000313" key="3">
    <source>
        <dbReference type="EMBL" id="MBT8796481.1"/>
    </source>
</evidence>
<dbReference type="Proteomes" id="UP000740605">
    <property type="component" value="Unassembled WGS sequence"/>
</dbReference>
<dbReference type="PROSITE" id="PS52050">
    <property type="entry name" value="WYL"/>
    <property type="match status" value="1"/>
</dbReference>
<evidence type="ECO:0000259" key="1">
    <source>
        <dbReference type="Pfam" id="PF13280"/>
    </source>
</evidence>
<keyword evidence="4" id="KW-1185">Reference proteome</keyword>
<proteinExistence type="predicted"/>
<dbReference type="InterPro" id="IPR026881">
    <property type="entry name" value="WYL_dom"/>
</dbReference>
<comment type="caution">
    <text evidence="3">The sequence shown here is derived from an EMBL/GenBank/DDBJ whole genome shotgun (WGS) entry which is preliminary data.</text>
</comment>
<gene>
    <name evidence="3" type="ORF">J0P97_00110</name>
</gene>
<feature type="domain" description="WCX" evidence="2">
    <location>
        <begin position="100"/>
        <end position="171"/>
    </location>
</feature>
<sequence>MQRAIADRRLVRVAYEGAARSGPSVLLPLVVGSRGARWYLLAAPARNGTADLDGIRTYRVDRIIALDVLEEHGAPPDGFDGPALWRRMVEEVEGLRGEARALVRVEPWALRALRDRFGRQGRPVDGRPHVVEVRAQSVPALAEQLAGWADAIEVLEPTEVRRALRELGERIVRRHRDP</sequence>
<dbReference type="Pfam" id="PF25583">
    <property type="entry name" value="WCX"/>
    <property type="match status" value="1"/>
</dbReference>
<dbReference type="PANTHER" id="PTHR34580">
    <property type="match status" value="1"/>
</dbReference>
<dbReference type="EMBL" id="JAFLHG010000001">
    <property type="protein sequence ID" value="MBT8796481.1"/>
    <property type="molecule type" value="Genomic_DNA"/>
</dbReference>